<protein>
    <submittedName>
        <fullName evidence="1">Putative lipoprotein</fullName>
    </submittedName>
</protein>
<dbReference type="Proteomes" id="UP000029640">
    <property type="component" value="Unassembled WGS sequence"/>
</dbReference>
<dbReference type="RefSeq" id="WP_052094543.1">
    <property type="nucleotide sequence ID" value="NZ_KN234762.1"/>
</dbReference>
<evidence type="ECO:0000313" key="1">
    <source>
        <dbReference type="EMBL" id="KGE03669.1"/>
    </source>
</evidence>
<keyword evidence="2" id="KW-1185">Reference proteome</keyword>
<accession>A0A095WYH5</accession>
<dbReference type="HOGENOM" id="CLU_097918_0_0_6"/>
<comment type="caution">
    <text evidence="1">The sequence shown here is derived from an EMBL/GenBank/DDBJ whole genome shotgun (WGS) entry which is preliminary data.</text>
</comment>
<evidence type="ECO:0000313" key="2">
    <source>
        <dbReference type="Proteomes" id="UP000029640"/>
    </source>
</evidence>
<gene>
    <name evidence="1" type="ORF">HRUBRA_01760</name>
</gene>
<dbReference type="OrthoDB" id="5866325at2"/>
<name>A0A095WYH5_9GAMM</name>
<sequence length="226" mass="25149">MRPRISPLLLLVALLLGGCGGYEFRNIAKSDIDLVTDEFIDETRGLMQELAEKLYARNPAELRKVPGMTVERRLQLLRDTPGALVFPELGGRTGIVALEVVFNPAFDGDRVFALVAGLGGMLRQAYGYNTQTYLLSEPLEPEALRASARNIEILLWRLRHTRHADGRPFLVTSEYRGVVDNLSFERLFGKLIALQDMMARIAGDAGDRRVTRAVHAASSMFIPLPL</sequence>
<dbReference type="PROSITE" id="PS51257">
    <property type="entry name" value="PROKAR_LIPOPROTEIN"/>
    <property type="match status" value="1"/>
</dbReference>
<dbReference type="EMBL" id="AUVB01000053">
    <property type="protein sequence ID" value="KGE03669.1"/>
    <property type="molecule type" value="Genomic_DNA"/>
</dbReference>
<reference evidence="1 2" key="1">
    <citation type="journal article" date="2014" name="Genome Announc.">
        <title>Genome Sequence of Gammaproteobacterial Pseudohaliea rubra Type Strain DSM 19751, Isolated from Coastal Seawater of the Mediterranean Sea.</title>
        <authorList>
            <person name="Spring S."/>
            <person name="Fiebig A."/>
            <person name="Riedel T."/>
            <person name="Goker M."/>
            <person name="Klenk H.P."/>
        </authorList>
    </citation>
    <scope>NUCLEOTIDE SEQUENCE [LARGE SCALE GENOMIC DNA]</scope>
    <source>
        <strain evidence="1 2">DSM 19751</strain>
    </source>
</reference>
<dbReference type="eggNOG" id="ENOG502Z9JN">
    <property type="taxonomic scope" value="Bacteria"/>
</dbReference>
<dbReference type="PATRIC" id="fig|1265313.6.peg.1740"/>
<dbReference type="AlphaFoldDB" id="A0A095WYH5"/>
<dbReference type="STRING" id="1265313.HRUBRA_01760"/>
<organism evidence="1 2">
    <name type="scientific">Pseudohaliea rubra DSM 19751</name>
    <dbReference type="NCBI Taxonomy" id="1265313"/>
    <lineage>
        <taxon>Bacteria</taxon>
        <taxon>Pseudomonadati</taxon>
        <taxon>Pseudomonadota</taxon>
        <taxon>Gammaproteobacteria</taxon>
        <taxon>Cellvibrionales</taxon>
        <taxon>Halieaceae</taxon>
        <taxon>Pseudohaliea</taxon>
    </lineage>
</organism>
<keyword evidence="1" id="KW-0449">Lipoprotein</keyword>
<proteinExistence type="predicted"/>